<dbReference type="PATRIC" id="fig|1227739.3.peg.868"/>
<feature type="transmembrane region" description="Helical" evidence="1">
    <location>
        <begin position="161"/>
        <end position="187"/>
    </location>
</feature>
<reference evidence="2 3" key="1">
    <citation type="submission" date="2014-01" db="EMBL/GenBank/DDBJ databases">
        <title>Complete genome sequence of ionizing-radiation resistance bacterium Hymenobacter swuensis DY53.</title>
        <authorList>
            <person name="Jung J.-H."/>
            <person name="Jeong S.-W."/>
            <person name="Joe M.-H."/>
            <person name="Cho y.-j."/>
            <person name="Kim M.-K."/>
            <person name="Lim S.-Y."/>
        </authorList>
    </citation>
    <scope>NUCLEOTIDE SEQUENCE [LARGE SCALE GENOMIC DNA]</scope>
    <source>
        <strain evidence="2 3">DY53</strain>
    </source>
</reference>
<sequence length="253" mass="30038">MNTYRNIAPMYNKELPDIEIHYKHKKVKNLNQCIIFMQNDSKTSITDKDFIKRITLDISKDIKLHNTSNDVSEIFHSSNSFSNSVFIFYRETNTLVFDIDLVEPEDMIAIRLLYETNDEKNSKPLEIARIHFKIKGSKEENDAILTNPYWGDAYRKYYERLLYILFIIPITTYVAFPFITYICKYQFPTTKFISKILSKISILDIDLEFLITLLIIIPFLLTGIFFYYKAKKYIYPFISIATEKFKNNPISWL</sequence>
<accession>W8F327</accession>
<gene>
    <name evidence="2" type="ORF">Hsw_0610</name>
</gene>
<evidence type="ECO:0000313" key="2">
    <source>
        <dbReference type="EMBL" id="AHJ96205.1"/>
    </source>
</evidence>
<evidence type="ECO:0000313" key="3">
    <source>
        <dbReference type="Proteomes" id="UP000019423"/>
    </source>
</evidence>
<keyword evidence="1" id="KW-1133">Transmembrane helix</keyword>
<name>W8F327_9BACT</name>
<protein>
    <submittedName>
        <fullName evidence="2">Uncharacterized protein</fullName>
    </submittedName>
</protein>
<keyword evidence="1" id="KW-0472">Membrane</keyword>
<proteinExistence type="predicted"/>
<evidence type="ECO:0000256" key="1">
    <source>
        <dbReference type="SAM" id="Phobius"/>
    </source>
</evidence>
<dbReference type="KEGG" id="hsw:Hsw_0610"/>
<dbReference type="HOGENOM" id="CLU_1097428_0_0_10"/>
<organism evidence="2 3">
    <name type="scientific">Hymenobacter swuensis DY53</name>
    <dbReference type="NCBI Taxonomy" id="1227739"/>
    <lineage>
        <taxon>Bacteria</taxon>
        <taxon>Pseudomonadati</taxon>
        <taxon>Bacteroidota</taxon>
        <taxon>Cytophagia</taxon>
        <taxon>Cytophagales</taxon>
        <taxon>Hymenobacteraceae</taxon>
        <taxon>Hymenobacter</taxon>
    </lineage>
</organism>
<dbReference type="AlphaFoldDB" id="W8F327"/>
<feature type="transmembrane region" description="Helical" evidence="1">
    <location>
        <begin position="207"/>
        <end position="228"/>
    </location>
</feature>
<dbReference type="EMBL" id="CP007145">
    <property type="protein sequence ID" value="AHJ96205.1"/>
    <property type="molecule type" value="Genomic_DNA"/>
</dbReference>
<dbReference type="Proteomes" id="UP000019423">
    <property type="component" value="Chromosome"/>
</dbReference>
<keyword evidence="3" id="KW-1185">Reference proteome</keyword>
<keyword evidence="1" id="KW-0812">Transmembrane</keyword>